<keyword evidence="1" id="KW-1133">Transmembrane helix</keyword>
<gene>
    <name evidence="2" type="ORF">J506_3800</name>
</gene>
<organism evidence="2 3">
    <name type="scientific">Acinetobacter baumannii 625974</name>
    <dbReference type="NCBI Taxonomy" id="1310607"/>
    <lineage>
        <taxon>Bacteria</taxon>
        <taxon>Pseudomonadati</taxon>
        <taxon>Pseudomonadota</taxon>
        <taxon>Gammaproteobacteria</taxon>
        <taxon>Moraxellales</taxon>
        <taxon>Moraxellaceae</taxon>
        <taxon>Acinetobacter</taxon>
        <taxon>Acinetobacter calcoaceticus/baumannii complex</taxon>
    </lineage>
</organism>
<dbReference type="EMBL" id="JEXD01000060">
    <property type="protein sequence ID" value="EXC04495.1"/>
    <property type="molecule type" value="Genomic_DNA"/>
</dbReference>
<evidence type="ECO:0000313" key="3">
    <source>
        <dbReference type="Proteomes" id="UP000021108"/>
    </source>
</evidence>
<dbReference type="Proteomes" id="UP000021108">
    <property type="component" value="Unassembled WGS sequence"/>
</dbReference>
<sequence length="170" mass="19531">MPIIINLIKFSFLFCNNIMSYTTVHMRHTSSGSSSSRDAKDVFISGCRNDFDFSQITPEKISKLSKENQNYFHKCDDAINNKLSVDSLVYYSSFILPIICILIFIRIGKKHYRIAEEKIKNAKYPVIFARKPENNPSNSMEIALVIGGVLATLIYILIYIVYIIIVEIKY</sequence>
<protein>
    <submittedName>
        <fullName evidence="2">Uncharacterized protein</fullName>
    </submittedName>
</protein>
<feature type="transmembrane region" description="Helical" evidence="1">
    <location>
        <begin position="88"/>
        <end position="108"/>
    </location>
</feature>
<keyword evidence="1" id="KW-0472">Membrane</keyword>
<accession>A0A009P9X3</accession>
<dbReference type="AlphaFoldDB" id="A0A009P9X3"/>
<dbReference type="RefSeq" id="WP_001121560.1">
    <property type="nucleotide sequence ID" value="NZ_JEXD01000060.1"/>
</dbReference>
<keyword evidence="1" id="KW-0812">Transmembrane</keyword>
<name>A0A009P9X3_ACIBA</name>
<reference evidence="2 3" key="1">
    <citation type="submission" date="2014-02" db="EMBL/GenBank/DDBJ databases">
        <title>Comparative genomics and transcriptomics to identify genetic mechanisms underlying the emergence of carbapenem resistant Acinetobacter baumannii (CRAb).</title>
        <authorList>
            <person name="Harris A.D."/>
            <person name="Johnson K.J."/>
            <person name="George J."/>
            <person name="Shefchek K."/>
            <person name="Daugherty S.C."/>
            <person name="Parankush S."/>
            <person name="Sadzewicz L."/>
            <person name="Tallon L."/>
            <person name="Sengamalay N."/>
            <person name="Hazen T.H."/>
            <person name="Rasko D.A."/>
        </authorList>
    </citation>
    <scope>NUCLEOTIDE SEQUENCE [LARGE SCALE GENOMIC DNA]</scope>
    <source>
        <strain evidence="2 3">625974</strain>
    </source>
</reference>
<feature type="transmembrane region" description="Helical" evidence="1">
    <location>
        <begin position="142"/>
        <end position="165"/>
    </location>
</feature>
<comment type="caution">
    <text evidence="2">The sequence shown here is derived from an EMBL/GenBank/DDBJ whole genome shotgun (WGS) entry which is preliminary data.</text>
</comment>
<proteinExistence type="predicted"/>
<evidence type="ECO:0000256" key="1">
    <source>
        <dbReference type="SAM" id="Phobius"/>
    </source>
</evidence>
<evidence type="ECO:0000313" key="2">
    <source>
        <dbReference type="EMBL" id="EXC04495.1"/>
    </source>
</evidence>